<dbReference type="InterPro" id="IPR003615">
    <property type="entry name" value="HNH_nuc"/>
</dbReference>
<dbReference type="InterPro" id="IPR002711">
    <property type="entry name" value="HNH"/>
</dbReference>
<dbReference type="PROSITE" id="PS50878">
    <property type="entry name" value="RT_POL"/>
    <property type="match status" value="1"/>
</dbReference>
<dbReference type="InterPro" id="IPR043502">
    <property type="entry name" value="DNA/RNA_pol_sf"/>
</dbReference>
<dbReference type="Pfam" id="PF00078">
    <property type="entry name" value="RVT_1"/>
    <property type="match status" value="1"/>
</dbReference>
<dbReference type="Proteomes" id="UP001596378">
    <property type="component" value="Unassembled WGS sequence"/>
</dbReference>
<dbReference type="GO" id="GO:0003964">
    <property type="term" value="F:RNA-directed DNA polymerase activity"/>
    <property type="evidence" value="ECO:0007669"/>
    <property type="project" value="UniProtKB-KW"/>
</dbReference>
<keyword evidence="2" id="KW-0548">Nucleotidyltransferase</keyword>
<dbReference type="SMART" id="SM00507">
    <property type="entry name" value="HNHc"/>
    <property type="match status" value="1"/>
</dbReference>
<organism evidence="2 3">
    <name type="scientific">Cohnella cellulosilytica</name>
    <dbReference type="NCBI Taxonomy" id="986710"/>
    <lineage>
        <taxon>Bacteria</taxon>
        <taxon>Bacillati</taxon>
        <taxon>Bacillota</taxon>
        <taxon>Bacilli</taxon>
        <taxon>Bacillales</taxon>
        <taxon>Paenibacillaceae</taxon>
        <taxon>Cohnella</taxon>
    </lineage>
</organism>
<gene>
    <name evidence="2" type="ORF">ACFQMJ_35310</name>
</gene>
<evidence type="ECO:0000313" key="2">
    <source>
        <dbReference type="EMBL" id="MFC7153822.1"/>
    </source>
</evidence>
<dbReference type="CDD" id="cd01651">
    <property type="entry name" value="RT_G2_intron"/>
    <property type="match status" value="1"/>
</dbReference>
<dbReference type="InterPro" id="IPR051083">
    <property type="entry name" value="GrpII_Intron_Splice-Mob/Def"/>
</dbReference>
<dbReference type="EMBL" id="JBHTAI010000051">
    <property type="protein sequence ID" value="MFC7153822.1"/>
    <property type="molecule type" value="Genomic_DNA"/>
</dbReference>
<keyword evidence="2" id="KW-0808">Transferase</keyword>
<dbReference type="PANTHER" id="PTHR34047">
    <property type="entry name" value="NUCLEAR INTRON MATURASE 1, MITOCHONDRIAL-RELATED"/>
    <property type="match status" value="1"/>
</dbReference>
<dbReference type="RefSeq" id="WP_378107322.1">
    <property type="nucleotide sequence ID" value="NZ_JBHSUP010000026.1"/>
</dbReference>
<proteinExistence type="predicted"/>
<evidence type="ECO:0000259" key="1">
    <source>
        <dbReference type="PROSITE" id="PS50878"/>
    </source>
</evidence>
<accession>A0ABW2FQQ9</accession>
<dbReference type="InterPro" id="IPR000477">
    <property type="entry name" value="RT_dom"/>
</dbReference>
<evidence type="ECO:0000313" key="3">
    <source>
        <dbReference type="Proteomes" id="UP001596378"/>
    </source>
</evidence>
<name>A0ABW2FQQ9_9BACL</name>
<dbReference type="Pfam" id="PF01844">
    <property type="entry name" value="HNH"/>
    <property type="match status" value="1"/>
</dbReference>
<sequence length="631" mass="73333">MAQPSNVPTDRTLSSESDLKRLLDQLFTQTKEAQKEGKKPRFKGLLEHMKSEITIRTAIYNLKSNKGSQTPGSDGETMREHMLEKDESEVISRVQRGLTWYTPQLIRRKYIEKPGKRGKRPLGIPAIIDRVVQECIRIIIEPILEAQFFPHSYGFRPLRDAHMALQRTTFLTHSTGYHWVIEGDIHKFFDCVSHTKLIKMLYGMGIKDQRVLMMIKAMLRAGIMKETTVNTLGTAQGGVISPLLANVYLHHFDQGITREWENKKTRTTYGRTDSQRLALKRNSHLKPAYLVRYADDWILITDTKAHAEKWKRRISTHLKTHLRLSLSEEKTNITNIREKPIHFLGFECKLVKGKSRTGYITRTRPDRNRLKSKIQELYRKVNALKRSRGRVSAIQQIDSINASIRGIIRYYECTTWVNIELAQYALTLRWKAKRALDKYGGIWLPAKETHNLRSVHAEYLTRIPAIAYKGRWIGVTDVAFSRWRKTDPKDPRETPYSAEGRARYQARTGRTFSNARVDDMLATYYTEVAHRARTDATYNFEYFLNSAYALNRDRGKCRVCGEWVEQENLSIHRIQPHLPLGMVNRVNNLATVHASCHRMIHSEQDSPSLNKKIRKKLLTFREKLNVTCRKS</sequence>
<comment type="caution">
    <text evidence="2">The sequence shown here is derived from an EMBL/GenBank/DDBJ whole genome shotgun (WGS) entry which is preliminary data.</text>
</comment>
<keyword evidence="3" id="KW-1185">Reference proteome</keyword>
<protein>
    <submittedName>
        <fullName evidence="2">Group II intron reverse transcriptase</fullName>
    </submittedName>
</protein>
<feature type="domain" description="Reverse transcriptase" evidence="1">
    <location>
        <begin position="92"/>
        <end position="348"/>
    </location>
</feature>
<keyword evidence="2" id="KW-0695">RNA-directed DNA polymerase</keyword>
<dbReference type="PANTHER" id="PTHR34047:SF8">
    <property type="entry name" value="PROTEIN YKFC"/>
    <property type="match status" value="1"/>
</dbReference>
<dbReference type="SUPFAM" id="SSF56672">
    <property type="entry name" value="DNA/RNA polymerases"/>
    <property type="match status" value="1"/>
</dbReference>
<reference evidence="3" key="1">
    <citation type="journal article" date="2019" name="Int. J. Syst. Evol. Microbiol.">
        <title>The Global Catalogue of Microorganisms (GCM) 10K type strain sequencing project: providing services to taxonomists for standard genome sequencing and annotation.</title>
        <authorList>
            <consortium name="The Broad Institute Genomics Platform"/>
            <consortium name="The Broad Institute Genome Sequencing Center for Infectious Disease"/>
            <person name="Wu L."/>
            <person name="Ma J."/>
        </authorList>
    </citation>
    <scope>NUCLEOTIDE SEQUENCE [LARGE SCALE GENOMIC DNA]</scope>
    <source>
        <strain evidence="3">KCTC 12907</strain>
    </source>
</reference>
<dbReference type="CDD" id="cd00085">
    <property type="entry name" value="HNHc"/>
    <property type="match status" value="1"/>
</dbReference>
<dbReference type="Gene3D" id="1.10.30.50">
    <property type="match status" value="1"/>
</dbReference>